<evidence type="ECO:0000256" key="1">
    <source>
        <dbReference type="ARBA" id="ARBA00022884"/>
    </source>
</evidence>
<dbReference type="KEGG" id="aprc:113864713"/>
<dbReference type="OrthoDB" id="2020593at2759"/>
<keyword evidence="5" id="KW-1185">Reference proteome</keyword>
<dbReference type="GO" id="GO:0003723">
    <property type="term" value="F:RNA binding"/>
    <property type="evidence" value="ECO:0007669"/>
    <property type="project" value="UniProtKB-UniRule"/>
</dbReference>
<accession>A0A8B8LDY2</accession>
<evidence type="ECO:0000256" key="3">
    <source>
        <dbReference type="SAM" id="MobiDB-lite"/>
    </source>
</evidence>
<dbReference type="SUPFAM" id="SSF75471">
    <property type="entry name" value="YhbY-like"/>
    <property type="match status" value="1"/>
</dbReference>
<feature type="region of interest" description="Disordered" evidence="3">
    <location>
        <begin position="236"/>
        <end position="266"/>
    </location>
</feature>
<organism evidence="5 6">
    <name type="scientific">Abrus precatorius</name>
    <name type="common">Indian licorice</name>
    <name type="synonym">Glycine abrus</name>
    <dbReference type="NCBI Taxonomy" id="3816"/>
    <lineage>
        <taxon>Eukaryota</taxon>
        <taxon>Viridiplantae</taxon>
        <taxon>Streptophyta</taxon>
        <taxon>Embryophyta</taxon>
        <taxon>Tracheophyta</taxon>
        <taxon>Spermatophyta</taxon>
        <taxon>Magnoliopsida</taxon>
        <taxon>eudicotyledons</taxon>
        <taxon>Gunneridae</taxon>
        <taxon>Pentapetalae</taxon>
        <taxon>rosids</taxon>
        <taxon>fabids</taxon>
        <taxon>Fabales</taxon>
        <taxon>Fabaceae</taxon>
        <taxon>Papilionoideae</taxon>
        <taxon>50 kb inversion clade</taxon>
        <taxon>NPAAA clade</taxon>
        <taxon>indigoferoid/millettioid clade</taxon>
        <taxon>Abreae</taxon>
        <taxon>Abrus</taxon>
    </lineage>
</organism>
<dbReference type="PANTHER" id="PTHR47714">
    <property type="entry name" value="CRS1/YHBY DOMAIN CONTAINING PROTEIN, EXPRESSED"/>
    <property type="match status" value="1"/>
</dbReference>
<reference evidence="5" key="1">
    <citation type="journal article" date="2019" name="Toxins">
        <title>Detection of Abrin-Like and Prepropulchellin-Like Toxin Genes and Transcripts Using Whole Genome Sequencing and Full-Length Transcript Sequencing of Abrus precatorius.</title>
        <authorList>
            <person name="Hovde B.T."/>
            <person name="Daligault H.E."/>
            <person name="Hanschen E.R."/>
            <person name="Kunde Y.A."/>
            <person name="Johnson M.B."/>
            <person name="Starkenburg S.R."/>
            <person name="Johnson S.L."/>
        </authorList>
    </citation>
    <scope>NUCLEOTIDE SEQUENCE [LARGE SCALE GENOMIC DNA]</scope>
</reference>
<dbReference type="SMART" id="SM01103">
    <property type="entry name" value="CRS1_YhbY"/>
    <property type="match status" value="1"/>
</dbReference>
<dbReference type="InterPro" id="IPR001890">
    <property type="entry name" value="RNA-binding_CRM"/>
</dbReference>
<dbReference type="PANTHER" id="PTHR47714:SF1">
    <property type="entry name" value="RNA-BINDING CRS1 _ YHBY (CRM) DOMAIN PROTEIN"/>
    <property type="match status" value="1"/>
</dbReference>
<dbReference type="Gene3D" id="3.30.110.60">
    <property type="entry name" value="YhbY-like"/>
    <property type="match status" value="1"/>
</dbReference>
<feature type="region of interest" description="Disordered" evidence="3">
    <location>
        <begin position="70"/>
        <end position="108"/>
    </location>
</feature>
<dbReference type="Proteomes" id="UP000694853">
    <property type="component" value="Unplaced"/>
</dbReference>
<dbReference type="InterPro" id="IPR035920">
    <property type="entry name" value="YhbY-like_sf"/>
</dbReference>
<evidence type="ECO:0000259" key="4">
    <source>
        <dbReference type="PROSITE" id="PS51295"/>
    </source>
</evidence>
<dbReference type="PROSITE" id="PS51295">
    <property type="entry name" value="CRM"/>
    <property type="match status" value="1"/>
</dbReference>
<evidence type="ECO:0000313" key="6">
    <source>
        <dbReference type="RefSeq" id="XP_027354551.1"/>
    </source>
</evidence>
<gene>
    <name evidence="6" type="primary">LOC113864713</name>
</gene>
<evidence type="ECO:0000313" key="5">
    <source>
        <dbReference type="Proteomes" id="UP000694853"/>
    </source>
</evidence>
<feature type="domain" description="CRM" evidence="4">
    <location>
        <begin position="118"/>
        <end position="217"/>
    </location>
</feature>
<dbReference type="FunFam" id="3.30.110.60:FF:000004">
    <property type="entry name" value="RNA-binding CRS1 / YhbY (CRM) domain protein"/>
    <property type="match status" value="1"/>
</dbReference>
<feature type="compositionally biased region" description="Acidic residues" evidence="3">
    <location>
        <begin position="75"/>
        <end position="87"/>
    </location>
</feature>
<evidence type="ECO:0000256" key="2">
    <source>
        <dbReference type="PROSITE-ProRule" id="PRU00626"/>
    </source>
</evidence>
<dbReference type="Pfam" id="PF01985">
    <property type="entry name" value="CRS1_YhbY"/>
    <property type="match status" value="1"/>
</dbReference>
<proteinExistence type="predicted"/>
<sequence>MAAVAAASYHLMHLLRSQPLSTSPSSFISFLKPLLVSSPNALSTRLQHINLPPLRKTLVPSLFSTSSSSLSVSQDVEETETEDEELETERGDFEDTQLGSSSSPLERKREERLNLKLPSLTVKERKELASYAHSLGKKLKTQLVGKSGVTSNLATSFIETLEANELLKIKIHRSCPGVLDDVVKQLEEATGSVAVGQIGRTLIIYRPSISKLKAEEKKKQVRKLILRKELLRKQLKPRPVKKVKSEEQVPKLSRRGSSWKARNSRS</sequence>
<reference evidence="6" key="2">
    <citation type="submission" date="2025-08" db="UniProtKB">
        <authorList>
            <consortium name="RefSeq"/>
        </authorList>
    </citation>
    <scope>IDENTIFICATION</scope>
    <source>
        <tissue evidence="6">Young leaves</tissue>
    </source>
</reference>
<protein>
    <submittedName>
        <fullName evidence="6">Uncharacterized protein LOC113864713 isoform X1</fullName>
    </submittedName>
</protein>
<keyword evidence="1 2" id="KW-0694">RNA-binding</keyword>
<dbReference type="GeneID" id="113864713"/>
<dbReference type="GO" id="GO:0009507">
    <property type="term" value="C:chloroplast"/>
    <property type="evidence" value="ECO:0007669"/>
    <property type="project" value="TreeGrafter"/>
</dbReference>
<dbReference type="RefSeq" id="XP_027354551.1">
    <property type="nucleotide sequence ID" value="XM_027498750.1"/>
</dbReference>
<dbReference type="AlphaFoldDB" id="A0A8B8LDY2"/>
<name>A0A8B8LDY2_ABRPR</name>